<dbReference type="OMA" id="IVGLHPC"/>
<dbReference type="CDD" id="cd02440">
    <property type="entry name" value="AdoMet_MTases"/>
    <property type="match status" value="1"/>
</dbReference>
<dbReference type="Gene3D" id="3.40.50.150">
    <property type="entry name" value="Vaccinia Virus protein VP39"/>
    <property type="match status" value="1"/>
</dbReference>
<dbReference type="RefSeq" id="XP_642706.1">
    <property type="nucleotide sequence ID" value="XM_637614.1"/>
</dbReference>
<feature type="coiled-coil region" evidence="1">
    <location>
        <begin position="202"/>
        <end position="255"/>
    </location>
</feature>
<dbReference type="InterPro" id="IPR052220">
    <property type="entry name" value="METTL25"/>
</dbReference>
<dbReference type="VEuPathDB" id="AmoebaDB:DDB_G0277177"/>
<keyword evidence="1" id="KW-0175">Coiled coil</keyword>
<proteinExistence type="predicted"/>
<dbReference type="Proteomes" id="UP000002195">
    <property type="component" value="Unassembled WGS sequence"/>
</dbReference>
<organism evidence="3 4">
    <name type="scientific">Dictyostelium discoideum</name>
    <name type="common">Social amoeba</name>
    <dbReference type="NCBI Taxonomy" id="44689"/>
    <lineage>
        <taxon>Eukaryota</taxon>
        <taxon>Amoebozoa</taxon>
        <taxon>Evosea</taxon>
        <taxon>Eumycetozoa</taxon>
        <taxon>Dictyostelia</taxon>
        <taxon>Dictyosteliales</taxon>
        <taxon>Dictyosteliaceae</taxon>
        <taxon>Dictyostelium</taxon>
    </lineage>
</organism>
<dbReference type="dictyBase" id="DDB_G0277177"/>
<protein>
    <recommendedName>
        <fullName evidence="2">Methyltransferase domain-containing protein</fullName>
    </recommendedName>
</protein>
<accession>Q550B0</accession>
<name>Q86K81_DICDI</name>
<evidence type="ECO:0000313" key="4">
    <source>
        <dbReference type="Proteomes" id="UP000002195"/>
    </source>
</evidence>
<reference evidence="3 4" key="1">
    <citation type="journal article" date="2005" name="Nature">
        <title>The genome of the social amoeba Dictyostelium discoideum.</title>
        <authorList>
            <consortium name="The Dictyostelium discoideum Sequencing Consortium"/>
            <person name="Eichinger L."/>
            <person name="Pachebat J.A."/>
            <person name="Glockner G."/>
            <person name="Rajandream M.A."/>
            <person name="Sucgang R."/>
            <person name="Berriman M."/>
            <person name="Song J."/>
            <person name="Olsen R."/>
            <person name="Szafranski K."/>
            <person name="Xu Q."/>
            <person name="Tunggal B."/>
            <person name="Kummerfeld S."/>
            <person name="Madera M."/>
            <person name="Konfortov B.A."/>
            <person name="Rivero F."/>
            <person name="Bankier A.T."/>
            <person name="Lehmann R."/>
            <person name="Hamlin N."/>
            <person name="Davies R."/>
            <person name="Gaudet P."/>
            <person name="Fey P."/>
            <person name="Pilcher K."/>
            <person name="Chen G."/>
            <person name="Saunders D."/>
            <person name="Sodergren E."/>
            <person name="Davis P."/>
            <person name="Kerhornou A."/>
            <person name="Nie X."/>
            <person name="Hall N."/>
            <person name="Anjard C."/>
            <person name="Hemphill L."/>
            <person name="Bason N."/>
            <person name="Farbrother P."/>
            <person name="Desany B."/>
            <person name="Just E."/>
            <person name="Morio T."/>
            <person name="Rost R."/>
            <person name="Churcher C."/>
            <person name="Cooper J."/>
            <person name="Haydock S."/>
            <person name="van Driessche N."/>
            <person name="Cronin A."/>
            <person name="Goodhead I."/>
            <person name="Muzny D."/>
            <person name="Mourier T."/>
            <person name="Pain A."/>
            <person name="Lu M."/>
            <person name="Harper D."/>
            <person name="Lindsay R."/>
            <person name="Hauser H."/>
            <person name="James K."/>
            <person name="Quiles M."/>
            <person name="Madan Babu M."/>
            <person name="Saito T."/>
            <person name="Buchrieser C."/>
            <person name="Wardroper A."/>
            <person name="Felder M."/>
            <person name="Thangavelu M."/>
            <person name="Johnson D."/>
            <person name="Knights A."/>
            <person name="Loulseged H."/>
            <person name="Mungall K."/>
            <person name="Oliver K."/>
            <person name="Price C."/>
            <person name="Quail M.A."/>
            <person name="Urushihara H."/>
            <person name="Hernandez J."/>
            <person name="Rabbinowitsch E."/>
            <person name="Steffen D."/>
            <person name="Sanders M."/>
            <person name="Ma J."/>
            <person name="Kohara Y."/>
            <person name="Sharp S."/>
            <person name="Simmonds M."/>
            <person name="Spiegler S."/>
            <person name="Tivey A."/>
            <person name="Sugano S."/>
            <person name="White B."/>
            <person name="Walker D."/>
            <person name="Woodward J."/>
            <person name="Winckler T."/>
            <person name="Tanaka Y."/>
            <person name="Shaulsky G."/>
            <person name="Schleicher M."/>
            <person name="Weinstock G."/>
            <person name="Rosenthal A."/>
            <person name="Cox E.C."/>
            <person name="Chisholm R.L."/>
            <person name="Gibbs R."/>
            <person name="Loomis W.F."/>
            <person name="Platzer M."/>
            <person name="Kay R.R."/>
            <person name="Williams J."/>
            <person name="Dear P.H."/>
            <person name="Noegel A.A."/>
            <person name="Barrell B."/>
            <person name="Kuspa A."/>
        </authorList>
    </citation>
    <scope>NUCLEOTIDE SEQUENCE [LARGE SCALE GENOMIC DNA]</scope>
    <source>
        <strain evidence="3 4">AX4</strain>
    </source>
</reference>
<dbReference type="Pfam" id="PF13679">
    <property type="entry name" value="Methyltransf_32"/>
    <property type="match status" value="1"/>
</dbReference>
<dbReference type="InterPro" id="IPR025714">
    <property type="entry name" value="Methyltranfer_dom"/>
</dbReference>
<dbReference type="GeneID" id="8620898"/>
<dbReference type="eggNOG" id="KOG2651">
    <property type="taxonomic scope" value="Eukaryota"/>
</dbReference>
<sequence length="532" mass="62289">MINEVLLKKYIGEENFKSGCIRPNKYKDSIKYADDLIEFINKYSFLYENRSLDFFRDNIWSRLIPEEWKQPLLDLTDDECVEFHSGTVIKGEWPISLKSFITDAIELWIPKNVYLPDDQWILQDTKKDFNLDSLFLGMSEKKIHEILRMSEFVNMIAKQLNPNEIVDIGAGEAYLTQILNHQFNHSMTAIDCSESFIEGAIKRQSLIENQRIKKELKQQKETTSTTEIINNKLKLNNIENNLNEIKKIKEIEKKEIMNKLNLKSTNMCVTTISTDMKNDDFLNILNRNDSTKNYESIMLIGLHTCGILPPTMIKNYLQCSNIDSIIDVGCCYYKIDTDSNHEFMSDHCIKKNLKLGPAPLKLSCEASDSSQKDLESFKYSSRIHYYRVILEDWILNEINKSNNNLIKSHDFTIRNISKNQSKDYKSYYNAALIRMKRQQNEQSIHLDFKLPETCQPIISYFEQQNQKQQEKQITTFLLLRSLLAPVLESIIVLDRFLYLNQFSSTTQSFIIPIFNKLISPRNLIILSFKNKK</sequence>
<dbReference type="InterPro" id="IPR029063">
    <property type="entry name" value="SAM-dependent_MTases_sf"/>
</dbReference>
<feature type="domain" description="Methyltransferase" evidence="2">
    <location>
        <begin position="141"/>
        <end position="336"/>
    </location>
</feature>
<evidence type="ECO:0000256" key="1">
    <source>
        <dbReference type="SAM" id="Coils"/>
    </source>
</evidence>
<comment type="caution">
    <text evidence="3">The sequence shown here is derived from an EMBL/GenBank/DDBJ whole genome shotgun (WGS) entry which is preliminary data.</text>
</comment>
<dbReference type="InParanoid" id="Q86K81"/>
<keyword evidence="4" id="KW-1185">Reference proteome</keyword>
<evidence type="ECO:0000259" key="2">
    <source>
        <dbReference type="Pfam" id="PF13679"/>
    </source>
</evidence>
<dbReference type="KEGG" id="ddi:DDB_G0277177"/>
<dbReference type="AlphaFoldDB" id="Q86K81"/>
<gene>
    <name evidence="3" type="ORF">DDB_G0277177</name>
</gene>
<dbReference type="EMBL" id="AAFI02000019">
    <property type="protein sequence ID" value="EAL68774.1"/>
    <property type="molecule type" value="Genomic_DNA"/>
</dbReference>
<evidence type="ECO:0000313" key="3">
    <source>
        <dbReference type="EMBL" id="EAL68774.1"/>
    </source>
</evidence>
<dbReference type="HOGENOM" id="CLU_016581_0_1_1"/>
<dbReference type="PhylomeDB" id="Q86K81"/>
<dbReference type="PANTHER" id="PTHR12496">
    <property type="entry name" value="CGI-41 METHYLTRANSFERASE"/>
    <property type="match status" value="1"/>
</dbReference>
<dbReference type="PRO" id="PR:Q86K81"/>
<dbReference type="PANTHER" id="PTHR12496:SF0">
    <property type="entry name" value="METHYLTRANSFERASE DOMAIN-CONTAINING PROTEIN"/>
    <property type="match status" value="1"/>
</dbReference>
<dbReference type="FunCoup" id="Q86K81">
    <property type="interactions" value="191"/>
</dbReference>
<dbReference type="PaxDb" id="44689-DDB0169088"/>
<dbReference type="SUPFAM" id="SSF53335">
    <property type="entry name" value="S-adenosyl-L-methionine-dependent methyltransferases"/>
    <property type="match status" value="1"/>
</dbReference>
<accession>Q86K81</accession>